<proteinExistence type="predicted"/>
<feature type="region of interest" description="Disordered" evidence="1">
    <location>
        <begin position="70"/>
        <end position="113"/>
    </location>
</feature>
<keyword evidence="4" id="KW-1185">Reference proteome</keyword>
<protein>
    <submittedName>
        <fullName evidence="2">Homeobox-like domain superfamily</fullName>
    </submittedName>
    <submittedName>
        <fullName evidence="3">Homeobox-like_domain superfamily</fullName>
    </submittedName>
</protein>
<dbReference type="EMBL" id="CATOUU010000834">
    <property type="protein sequence ID" value="CAI9952803.1"/>
    <property type="molecule type" value="Genomic_DNA"/>
</dbReference>
<sequence>MLLTIMCSVMENSQKYHKWTADDKQLFAQLYKLHGTAFDRYVPYFHDSTLSQIKSFYNNQLHKIREIKKRKMNQDDKHATDSPQTPNKHLAAKTEQSHQEKPILIPSNPPTVVNEHPDQTQVFARMEYAAPLSEPAIIPEEIQVKAAVSLEQEYDMGLNDDTPYYVRELIDGSDCFNYSPYRFE</sequence>
<evidence type="ECO:0000313" key="3">
    <source>
        <dbReference type="EMBL" id="CAL5985245.1"/>
    </source>
</evidence>
<evidence type="ECO:0000313" key="2">
    <source>
        <dbReference type="EMBL" id="CAI9952803.1"/>
    </source>
</evidence>
<dbReference type="SUPFAM" id="SSF46689">
    <property type="entry name" value="Homeodomain-like"/>
    <property type="match status" value="1"/>
</dbReference>
<keyword evidence="2" id="KW-0238">DNA-binding</keyword>
<evidence type="ECO:0000313" key="4">
    <source>
        <dbReference type="Proteomes" id="UP001642409"/>
    </source>
</evidence>
<keyword evidence="2" id="KW-0371">Homeobox</keyword>
<name>A0AA86QDD8_9EUKA</name>
<dbReference type="Proteomes" id="UP001642409">
    <property type="component" value="Unassembled WGS sequence"/>
</dbReference>
<evidence type="ECO:0000256" key="1">
    <source>
        <dbReference type="SAM" id="MobiDB-lite"/>
    </source>
</evidence>
<comment type="caution">
    <text evidence="2">The sequence shown here is derived from an EMBL/GenBank/DDBJ whole genome shotgun (WGS) entry which is preliminary data.</text>
</comment>
<dbReference type="Gene3D" id="1.10.10.60">
    <property type="entry name" value="Homeodomain-like"/>
    <property type="match status" value="1"/>
</dbReference>
<dbReference type="InterPro" id="IPR009057">
    <property type="entry name" value="Homeodomain-like_sf"/>
</dbReference>
<reference evidence="3 4" key="2">
    <citation type="submission" date="2024-07" db="EMBL/GenBank/DDBJ databases">
        <authorList>
            <person name="Akdeniz Z."/>
        </authorList>
    </citation>
    <scope>NUCLEOTIDE SEQUENCE [LARGE SCALE GENOMIC DNA]</scope>
</reference>
<dbReference type="GO" id="GO:0003677">
    <property type="term" value="F:DNA binding"/>
    <property type="evidence" value="ECO:0007669"/>
    <property type="project" value="UniProtKB-KW"/>
</dbReference>
<organism evidence="2">
    <name type="scientific">Hexamita inflata</name>
    <dbReference type="NCBI Taxonomy" id="28002"/>
    <lineage>
        <taxon>Eukaryota</taxon>
        <taxon>Metamonada</taxon>
        <taxon>Diplomonadida</taxon>
        <taxon>Hexamitidae</taxon>
        <taxon>Hexamitinae</taxon>
        <taxon>Hexamita</taxon>
    </lineage>
</organism>
<accession>A0AA86QDD8</accession>
<dbReference type="EMBL" id="CAXDID020000018">
    <property type="protein sequence ID" value="CAL5985245.1"/>
    <property type="molecule type" value="Genomic_DNA"/>
</dbReference>
<gene>
    <name evidence="2" type="ORF">HINF_LOCUS40448</name>
    <name evidence="3" type="ORF">HINF_LOCUS8706</name>
</gene>
<dbReference type="AlphaFoldDB" id="A0AA86QDD8"/>
<reference evidence="2" key="1">
    <citation type="submission" date="2023-06" db="EMBL/GenBank/DDBJ databases">
        <authorList>
            <person name="Kurt Z."/>
        </authorList>
    </citation>
    <scope>NUCLEOTIDE SEQUENCE</scope>
</reference>